<dbReference type="AlphaFoldDB" id="A0A0W8I7E1"/>
<dbReference type="InterPro" id="IPR011010">
    <property type="entry name" value="DNA_brk_join_enz"/>
</dbReference>
<dbReference type="OrthoDB" id="9801717at2"/>
<feature type="domain" description="Core-binding (CB)" evidence="13">
    <location>
        <begin position="12"/>
        <end position="103"/>
    </location>
</feature>
<dbReference type="Proteomes" id="UP000054837">
    <property type="component" value="Unassembled WGS sequence"/>
</dbReference>
<dbReference type="PROSITE" id="PS51900">
    <property type="entry name" value="CB"/>
    <property type="match status" value="1"/>
</dbReference>
<keyword evidence="5 11" id="KW-0132">Cell division</keyword>
<dbReference type="Gene3D" id="1.10.443.10">
    <property type="entry name" value="Intergrase catalytic core"/>
    <property type="match status" value="1"/>
</dbReference>
<evidence type="ECO:0000256" key="8">
    <source>
        <dbReference type="ARBA" id="ARBA00023125"/>
    </source>
</evidence>
<name>A0A0W8I7E1_9MICO</name>
<dbReference type="InterPro" id="IPR044068">
    <property type="entry name" value="CB"/>
</dbReference>
<protein>
    <recommendedName>
        <fullName evidence="3 11">Tyrosine recombinase XerD</fullName>
    </recommendedName>
</protein>
<dbReference type="GO" id="GO:0003677">
    <property type="term" value="F:DNA binding"/>
    <property type="evidence" value="ECO:0007669"/>
    <property type="project" value="UniProtKB-UniRule"/>
</dbReference>
<evidence type="ECO:0000256" key="7">
    <source>
        <dbReference type="ARBA" id="ARBA00022908"/>
    </source>
</evidence>
<evidence type="ECO:0000256" key="1">
    <source>
        <dbReference type="ARBA" id="ARBA00004496"/>
    </source>
</evidence>
<gene>
    <name evidence="11" type="primary">xerD</name>
    <name evidence="14" type="ORF">AVL62_04300</name>
</gene>
<keyword evidence="7 11" id="KW-0229">DNA integration</keyword>
<keyword evidence="15" id="KW-1185">Reference proteome</keyword>
<evidence type="ECO:0000313" key="14">
    <source>
        <dbReference type="EMBL" id="KUG54434.1"/>
    </source>
</evidence>
<dbReference type="GO" id="GO:0051301">
    <property type="term" value="P:cell division"/>
    <property type="evidence" value="ECO:0007669"/>
    <property type="project" value="UniProtKB-KW"/>
</dbReference>
<dbReference type="InterPro" id="IPR004107">
    <property type="entry name" value="Integrase_SAM-like_N"/>
</dbReference>
<accession>A0A0W8I7E1</accession>
<dbReference type="GO" id="GO:0006313">
    <property type="term" value="P:DNA transposition"/>
    <property type="evidence" value="ECO:0007669"/>
    <property type="project" value="UniProtKB-UniRule"/>
</dbReference>
<feature type="active site" evidence="11">
    <location>
        <position position="165"/>
    </location>
</feature>
<evidence type="ECO:0000256" key="6">
    <source>
        <dbReference type="ARBA" id="ARBA00022829"/>
    </source>
</evidence>
<dbReference type="InterPro" id="IPR050090">
    <property type="entry name" value="Tyrosine_recombinase_XerCD"/>
</dbReference>
<comment type="similarity">
    <text evidence="2 11">Belongs to the 'phage' integrase family. XerD subfamily.</text>
</comment>
<evidence type="ECO:0000256" key="9">
    <source>
        <dbReference type="ARBA" id="ARBA00023172"/>
    </source>
</evidence>
<dbReference type="HAMAP" id="MF_01807">
    <property type="entry name" value="Recomb_XerD"/>
    <property type="match status" value="1"/>
</dbReference>
<comment type="subunit">
    <text evidence="11">Forms a cyclic heterotetrameric complex composed of two molecules of XerC and two molecules of XerD.</text>
</comment>
<evidence type="ECO:0000256" key="4">
    <source>
        <dbReference type="ARBA" id="ARBA00022490"/>
    </source>
</evidence>
<evidence type="ECO:0000313" key="15">
    <source>
        <dbReference type="Proteomes" id="UP000054837"/>
    </source>
</evidence>
<evidence type="ECO:0000256" key="5">
    <source>
        <dbReference type="ARBA" id="ARBA00022618"/>
    </source>
</evidence>
<evidence type="ECO:0000256" key="3">
    <source>
        <dbReference type="ARBA" id="ARBA00015810"/>
    </source>
</evidence>
<dbReference type="InterPro" id="IPR023009">
    <property type="entry name" value="Tyrosine_recombinase_XerC/XerD"/>
</dbReference>
<comment type="caution">
    <text evidence="14">The sequence shown here is derived from an EMBL/GenBank/DDBJ whole genome shotgun (WGS) entry which is preliminary data.</text>
</comment>
<dbReference type="InterPro" id="IPR011932">
    <property type="entry name" value="Recomb_XerD"/>
</dbReference>
<evidence type="ECO:0000256" key="2">
    <source>
        <dbReference type="ARBA" id="ARBA00010450"/>
    </source>
</evidence>
<dbReference type="HAMAP" id="MF_01808">
    <property type="entry name" value="Recomb_XerC_XerD"/>
    <property type="match status" value="1"/>
</dbReference>
<feature type="active site" evidence="11">
    <location>
        <position position="269"/>
    </location>
</feature>
<evidence type="ECO:0000256" key="11">
    <source>
        <dbReference type="HAMAP-Rule" id="MF_01807"/>
    </source>
</evidence>
<dbReference type="PROSITE" id="PS51898">
    <property type="entry name" value="TYR_RECOMBINASE"/>
    <property type="match status" value="1"/>
</dbReference>
<dbReference type="CDD" id="cd00798">
    <property type="entry name" value="INT_XerDC_C"/>
    <property type="match status" value="1"/>
</dbReference>
<dbReference type="SUPFAM" id="SSF56349">
    <property type="entry name" value="DNA breaking-rejoining enzymes"/>
    <property type="match status" value="1"/>
</dbReference>
<evidence type="ECO:0000256" key="10">
    <source>
        <dbReference type="ARBA" id="ARBA00023306"/>
    </source>
</evidence>
<dbReference type="PANTHER" id="PTHR30349:SF81">
    <property type="entry name" value="TYROSINE RECOMBINASE XERC"/>
    <property type="match status" value="1"/>
</dbReference>
<dbReference type="GO" id="GO:0005737">
    <property type="term" value="C:cytoplasm"/>
    <property type="evidence" value="ECO:0007669"/>
    <property type="project" value="UniProtKB-SubCell"/>
</dbReference>
<comment type="subcellular location">
    <subcellularLocation>
        <location evidence="1 11">Cytoplasm</location>
    </subcellularLocation>
</comment>
<dbReference type="SUPFAM" id="SSF47823">
    <property type="entry name" value="lambda integrase-like, N-terminal domain"/>
    <property type="match status" value="1"/>
</dbReference>
<feature type="domain" description="Tyr recombinase" evidence="12">
    <location>
        <begin position="124"/>
        <end position="314"/>
    </location>
</feature>
<keyword evidence="6 11" id="KW-0159">Chromosome partition</keyword>
<proteinExistence type="inferred from homology"/>
<feature type="active site" evidence="11">
    <location>
        <position position="292"/>
    </location>
</feature>
<dbReference type="NCBIfam" id="NF001399">
    <property type="entry name" value="PRK00283.1"/>
    <property type="match status" value="1"/>
</dbReference>
<dbReference type="InterPro" id="IPR002104">
    <property type="entry name" value="Integrase_catalytic"/>
</dbReference>
<dbReference type="Pfam" id="PF00589">
    <property type="entry name" value="Phage_integrase"/>
    <property type="match status" value="1"/>
</dbReference>
<reference evidence="14 15" key="1">
    <citation type="submission" date="2015-12" db="EMBL/GenBank/DDBJ databases">
        <title>Serinicoccus chungangenesis strain CD08_5 genome sequencing and assembly.</title>
        <authorList>
            <person name="Chander A.M."/>
            <person name="Kaur G."/>
            <person name="Nair G.R."/>
            <person name="Dhawan D.K."/>
            <person name="Kochhar R.K."/>
            <person name="Mayilraj S."/>
            <person name="Bhadada S.K."/>
        </authorList>
    </citation>
    <scope>NUCLEOTIDE SEQUENCE [LARGE SCALE GENOMIC DNA]</scope>
    <source>
        <strain evidence="14 15">CD08_5</strain>
    </source>
</reference>
<dbReference type="Pfam" id="PF02899">
    <property type="entry name" value="Phage_int_SAM_1"/>
    <property type="match status" value="1"/>
</dbReference>
<dbReference type="InterPro" id="IPR010998">
    <property type="entry name" value="Integrase_recombinase_N"/>
</dbReference>
<dbReference type="EMBL" id="LQBL01000027">
    <property type="protein sequence ID" value="KUG54434.1"/>
    <property type="molecule type" value="Genomic_DNA"/>
</dbReference>
<evidence type="ECO:0000259" key="12">
    <source>
        <dbReference type="PROSITE" id="PS51898"/>
    </source>
</evidence>
<dbReference type="Gene3D" id="1.10.150.130">
    <property type="match status" value="1"/>
</dbReference>
<feature type="active site" evidence="11">
    <location>
        <position position="194"/>
    </location>
</feature>
<keyword evidence="10 11" id="KW-0131">Cell cycle</keyword>
<feature type="active site" evidence="11">
    <location>
        <position position="266"/>
    </location>
</feature>
<keyword evidence="9 11" id="KW-0233">DNA recombination</keyword>
<keyword evidence="8 11" id="KW-0238">DNA-binding</keyword>
<dbReference type="STRING" id="767452.AVL62_04300"/>
<dbReference type="GO" id="GO:0007059">
    <property type="term" value="P:chromosome segregation"/>
    <property type="evidence" value="ECO:0007669"/>
    <property type="project" value="UniProtKB-UniRule"/>
</dbReference>
<comment type="function">
    <text evidence="11">Site-specific tyrosine recombinase, which acts by catalyzing the cutting and rejoining of the recombining DNA molecules. The XerC-XerD complex is essential to convert dimers of the bacterial chromosome into monomers to permit their segregation at cell division. It also contributes to the segregational stability of plasmids.</text>
</comment>
<feature type="active site" description="O-(3'-phospho-DNA)-tyrosine intermediate" evidence="11">
    <location>
        <position position="301"/>
    </location>
</feature>
<sequence length="327" mass="35577">MTTPTAQSTRRSPLTRAAGDWLDHLRVERGRSEHTLRAYRRDLDRYLRYLDGVGVRTPEEVREHDVAGFLAHLRTGDEEHQPLAATSAARAVVAVRGLHTFLAVEGQVADDPAREVTPPTPPRRLPKALTVHDVERLLQAAAVGDTPAALRDRALLEVLYGCGARVSEAIALDVDDLELGRADEGGGVVRLFGKGRKERVVPLGRYARDALDSWLVRGRPALARGGTGTPAVFVNARGGRLSRQSAWTAIRAAAERADLRGEISPHTLRHSFATHLLDGGADVRVVQELLGHASVATTQIYTHVSTQHLREVYAQAHPRARRAPGAG</sequence>
<dbReference type="NCBIfam" id="TIGR02225">
    <property type="entry name" value="recomb_XerD"/>
    <property type="match status" value="1"/>
</dbReference>
<dbReference type="InterPro" id="IPR013762">
    <property type="entry name" value="Integrase-like_cat_sf"/>
</dbReference>
<dbReference type="GO" id="GO:0009037">
    <property type="term" value="F:tyrosine-based site-specific recombinase activity"/>
    <property type="evidence" value="ECO:0007669"/>
    <property type="project" value="UniProtKB-UniRule"/>
</dbReference>
<evidence type="ECO:0000259" key="13">
    <source>
        <dbReference type="PROSITE" id="PS51900"/>
    </source>
</evidence>
<organism evidence="14 15">
    <name type="scientific">Serinicoccus chungangensis</name>
    <dbReference type="NCBI Taxonomy" id="767452"/>
    <lineage>
        <taxon>Bacteria</taxon>
        <taxon>Bacillati</taxon>
        <taxon>Actinomycetota</taxon>
        <taxon>Actinomycetes</taxon>
        <taxon>Micrococcales</taxon>
        <taxon>Ornithinimicrobiaceae</taxon>
        <taxon>Serinicoccus</taxon>
    </lineage>
</organism>
<keyword evidence="4 11" id="KW-0963">Cytoplasm</keyword>
<dbReference type="RefSeq" id="WP_058891167.1">
    <property type="nucleotide sequence ID" value="NZ_LQBL01000027.1"/>
</dbReference>
<dbReference type="PANTHER" id="PTHR30349">
    <property type="entry name" value="PHAGE INTEGRASE-RELATED"/>
    <property type="match status" value="1"/>
</dbReference>